<dbReference type="InterPro" id="IPR027417">
    <property type="entry name" value="P-loop_NTPase"/>
</dbReference>
<dbReference type="PROSITE" id="PS50052">
    <property type="entry name" value="GUANYLATE_KINASE_2"/>
    <property type="match status" value="1"/>
</dbReference>
<dbReference type="Pfam" id="PF07653">
    <property type="entry name" value="SH3_2"/>
    <property type="match status" value="1"/>
</dbReference>
<dbReference type="FunFam" id="2.30.42.10:FF:000009">
    <property type="entry name" value="Putative tight junction protein ZO-1"/>
    <property type="match status" value="1"/>
</dbReference>
<evidence type="ECO:0000256" key="3">
    <source>
        <dbReference type="ARBA" id="ARBA00007014"/>
    </source>
</evidence>
<dbReference type="GO" id="GO:0045216">
    <property type="term" value="P:cell-cell junction organization"/>
    <property type="evidence" value="ECO:0007669"/>
    <property type="project" value="TreeGrafter"/>
</dbReference>
<dbReference type="Proteomes" id="UP000007635">
    <property type="component" value="Chromosome VIII"/>
</dbReference>
<dbReference type="PRINTS" id="PR01597">
    <property type="entry name" value="ZONOCCLUDNS"/>
</dbReference>
<dbReference type="InterPro" id="IPR036034">
    <property type="entry name" value="PDZ_sf"/>
</dbReference>
<dbReference type="GO" id="GO:0050839">
    <property type="term" value="F:cell adhesion molecule binding"/>
    <property type="evidence" value="ECO:0007669"/>
    <property type="project" value="TreeGrafter"/>
</dbReference>
<dbReference type="FunFam" id="2.30.42.10:FF:000013">
    <property type="entry name" value="Putative tight junction protein ZO-1"/>
    <property type="match status" value="1"/>
</dbReference>
<reference evidence="14" key="3">
    <citation type="submission" date="2025-09" db="UniProtKB">
        <authorList>
            <consortium name="Ensembl"/>
        </authorList>
    </citation>
    <scope>IDENTIFICATION</scope>
</reference>
<dbReference type="InterPro" id="IPR005417">
    <property type="entry name" value="ZO"/>
</dbReference>
<feature type="region of interest" description="Disordered" evidence="11">
    <location>
        <begin position="339"/>
        <end position="403"/>
    </location>
</feature>
<dbReference type="Pfam" id="PF00595">
    <property type="entry name" value="PDZ"/>
    <property type="match status" value="3"/>
</dbReference>
<dbReference type="STRING" id="69293.ENSGACP00000017486"/>
<dbReference type="SUPFAM" id="SSF50156">
    <property type="entry name" value="PDZ domain-like"/>
    <property type="match status" value="3"/>
</dbReference>
<dbReference type="Pfam" id="PF00625">
    <property type="entry name" value="Guanylate_kin"/>
    <property type="match status" value="1"/>
</dbReference>
<organism evidence="14 15">
    <name type="scientific">Gasterosteus aculeatus aculeatus</name>
    <name type="common">three-spined stickleback</name>
    <dbReference type="NCBI Taxonomy" id="481459"/>
    <lineage>
        <taxon>Eukaryota</taxon>
        <taxon>Metazoa</taxon>
        <taxon>Chordata</taxon>
        <taxon>Craniata</taxon>
        <taxon>Vertebrata</taxon>
        <taxon>Euteleostomi</taxon>
        <taxon>Actinopterygii</taxon>
        <taxon>Neopterygii</taxon>
        <taxon>Teleostei</taxon>
        <taxon>Neoteleostei</taxon>
        <taxon>Acanthomorphata</taxon>
        <taxon>Eupercaria</taxon>
        <taxon>Perciformes</taxon>
        <taxon>Cottioidei</taxon>
        <taxon>Gasterosteales</taxon>
        <taxon>Gasterosteidae</taxon>
        <taxon>Gasterosteus</taxon>
    </lineage>
</organism>
<proteinExistence type="inferred from homology"/>
<feature type="compositionally biased region" description="Acidic residues" evidence="11">
    <location>
        <begin position="340"/>
        <end position="349"/>
    </location>
</feature>
<keyword evidence="6" id="KW-1003">Cell membrane</keyword>
<comment type="subcellular location">
    <subcellularLocation>
        <location evidence="2">Cell junction</location>
        <location evidence="2">Tight junction</location>
    </subcellularLocation>
    <subcellularLocation>
        <location evidence="1">Cell membrane</location>
        <topology evidence="1">Peripheral membrane protein</topology>
        <orientation evidence="1">Cytoplasmic side</orientation>
    </subcellularLocation>
</comment>
<feature type="compositionally biased region" description="Acidic residues" evidence="11">
    <location>
        <begin position="909"/>
        <end position="920"/>
    </location>
</feature>
<dbReference type="eggNOG" id="KOG3580">
    <property type="taxonomic scope" value="Eukaryota"/>
</dbReference>
<dbReference type="CDD" id="cd06728">
    <property type="entry name" value="PDZ2_ZO1-like_ds"/>
    <property type="match status" value="1"/>
</dbReference>
<dbReference type="PRINTS" id="PR01600">
    <property type="entry name" value="ZONOCCLUDNS3"/>
</dbReference>
<dbReference type="PANTHER" id="PTHR13865">
    <property type="entry name" value="TIGHT JUNCTION PROTEIN"/>
    <property type="match status" value="1"/>
</dbReference>
<dbReference type="InterPro" id="IPR005420">
    <property type="entry name" value="ZO-3"/>
</dbReference>
<keyword evidence="15" id="KW-1185">Reference proteome</keyword>
<feature type="domain" description="PDZ" evidence="13">
    <location>
        <begin position="414"/>
        <end position="479"/>
    </location>
</feature>
<name>G3PIQ7_GASAC</name>
<dbReference type="Gene3D" id="2.30.30.40">
    <property type="entry name" value="SH3 Domains"/>
    <property type="match status" value="1"/>
</dbReference>
<keyword evidence="7" id="KW-0597">Phosphoprotein</keyword>
<accession>G3PIQ7</accession>
<dbReference type="GO" id="GO:0150105">
    <property type="term" value="P:protein localization to cell-cell junction"/>
    <property type="evidence" value="ECO:0007669"/>
    <property type="project" value="TreeGrafter"/>
</dbReference>
<evidence type="ECO:0000256" key="2">
    <source>
        <dbReference type="ARBA" id="ARBA00004435"/>
    </source>
</evidence>
<dbReference type="InterPro" id="IPR036028">
    <property type="entry name" value="SH3-like_dom_sf"/>
</dbReference>
<evidence type="ECO:0000256" key="6">
    <source>
        <dbReference type="ARBA" id="ARBA00022475"/>
    </source>
</evidence>
<feature type="domain" description="PDZ" evidence="13">
    <location>
        <begin position="264"/>
        <end position="331"/>
    </location>
</feature>
<dbReference type="AlphaFoldDB" id="G3PIQ7"/>
<feature type="region of interest" description="Disordered" evidence="11">
    <location>
        <begin position="836"/>
        <end position="968"/>
    </location>
</feature>
<feature type="region of interest" description="Disordered" evidence="11">
    <location>
        <begin position="139"/>
        <end position="201"/>
    </location>
</feature>
<evidence type="ECO:0000259" key="12">
    <source>
        <dbReference type="PROSITE" id="PS50052"/>
    </source>
</evidence>
<dbReference type="GO" id="GO:1905605">
    <property type="term" value="P:positive regulation of blood-brain barrier permeability"/>
    <property type="evidence" value="ECO:0007669"/>
    <property type="project" value="TreeGrafter"/>
</dbReference>
<dbReference type="Ensembl" id="ENSGACT00000017520.2">
    <property type="protein sequence ID" value="ENSGACP00000017486.2"/>
    <property type="gene ID" value="ENSGACG00000013208.2"/>
</dbReference>
<dbReference type="InterPro" id="IPR001478">
    <property type="entry name" value="PDZ"/>
</dbReference>
<dbReference type="SMART" id="SM00072">
    <property type="entry name" value="GuKc"/>
    <property type="match status" value="1"/>
</dbReference>
<evidence type="ECO:0000256" key="8">
    <source>
        <dbReference type="ARBA" id="ARBA00022737"/>
    </source>
</evidence>
<dbReference type="OMA" id="ARWEHHH"/>
<evidence type="ECO:0000313" key="14">
    <source>
        <dbReference type="Ensembl" id="ENSGACP00000017486.2"/>
    </source>
</evidence>
<reference evidence="14 15" key="1">
    <citation type="journal article" date="2021" name="G3 (Bethesda)">
        <title>Improved contiguity of the threespine stickleback genome using long-read sequencing.</title>
        <authorList>
            <person name="Nath S."/>
            <person name="Shaw D.E."/>
            <person name="White M.A."/>
        </authorList>
    </citation>
    <scope>NUCLEOTIDE SEQUENCE [LARGE SCALE GENOMIC DNA]</scope>
    <source>
        <strain evidence="14 15">Lake Benthic</strain>
    </source>
</reference>
<dbReference type="PROSITE" id="PS50106">
    <property type="entry name" value="PDZ"/>
    <property type="match status" value="3"/>
</dbReference>
<feature type="compositionally biased region" description="Acidic residues" evidence="11">
    <location>
        <begin position="863"/>
        <end position="875"/>
    </location>
</feature>
<dbReference type="CDD" id="cd06727">
    <property type="entry name" value="PDZ1_ZO1-like"/>
    <property type="match status" value="1"/>
</dbReference>
<dbReference type="GO" id="GO:0005886">
    <property type="term" value="C:plasma membrane"/>
    <property type="evidence" value="ECO:0007669"/>
    <property type="project" value="UniProtKB-SubCell"/>
</dbReference>
<feature type="domain" description="Guanylate kinase-like" evidence="12">
    <location>
        <begin position="530"/>
        <end position="781"/>
    </location>
</feature>
<evidence type="ECO:0000256" key="11">
    <source>
        <dbReference type="SAM" id="MobiDB-lite"/>
    </source>
</evidence>
<dbReference type="GO" id="GO:0005923">
    <property type="term" value="C:bicellular tight junction"/>
    <property type="evidence" value="ECO:0007669"/>
    <property type="project" value="UniProtKB-SubCell"/>
</dbReference>
<dbReference type="InterPro" id="IPR008145">
    <property type="entry name" value="GK/Ca_channel_bsu"/>
</dbReference>
<dbReference type="CDD" id="cd12028">
    <property type="entry name" value="SH3_ZO-3"/>
    <property type="match status" value="1"/>
</dbReference>
<dbReference type="Gene3D" id="3.40.50.300">
    <property type="entry name" value="P-loop containing nucleotide triphosphate hydrolases"/>
    <property type="match status" value="1"/>
</dbReference>
<keyword evidence="5" id="KW-0728">SH3 domain</keyword>
<dbReference type="SMART" id="SM00228">
    <property type="entry name" value="PDZ"/>
    <property type="match status" value="3"/>
</dbReference>
<evidence type="ECO:0000256" key="9">
    <source>
        <dbReference type="ARBA" id="ARBA00022949"/>
    </source>
</evidence>
<evidence type="ECO:0000256" key="1">
    <source>
        <dbReference type="ARBA" id="ARBA00004413"/>
    </source>
</evidence>
<reference evidence="14" key="2">
    <citation type="submission" date="2025-08" db="UniProtKB">
        <authorList>
            <consortium name="Ensembl"/>
        </authorList>
    </citation>
    <scope>IDENTIFICATION</scope>
</reference>
<dbReference type="Bgee" id="ENSGACG00000013208">
    <property type="expression patterns" value="Expressed in liver and 5 other cell types or tissues"/>
</dbReference>
<evidence type="ECO:0000256" key="7">
    <source>
        <dbReference type="ARBA" id="ARBA00022553"/>
    </source>
</evidence>
<dbReference type="GO" id="GO:0098609">
    <property type="term" value="P:cell-cell adhesion"/>
    <property type="evidence" value="ECO:0007669"/>
    <property type="project" value="TreeGrafter"/>
</dbReference>
<keyword evidence="10" id="KW-0472">Membrane</keyword>
<dbReference type="Gene3D" id="2.30.42.10">
    <property type="match status" value="3"/>
</dbReference>
<dbReference type="GO" id="GO:0090557">
    <property type="term" value="P:establishment of endothelial intestinal barrier"/>
    <property type="evidence" value="ECO:0007669"/>
    <property type="project" value="TreeGrafter"/>
</dbReference>
<keyword evidence="9" id="KW-0965">Cell junction</keyword>
<sequence length="1001" mass="110516">MNLKQRMKMLKHFGALPPEPPPSTPPPLLVVPKPGMEELTIWEQHTITLNKDAKFGFGFAISGGRDKPHPDTGDTAVVVSDVLPNGPASGRLFYKDQIVMVNGESMENVYSTYTIQTLKSCGKTVNVVSAEEAAATTTTTAAAFRSSEPLPLPPDGEAPSQDPDPPSGARGATRTAATRDGQRYRARSASPDRNGFGNGSALAPLMTTAYKRLPRQDAPEKAIKTTLLKKKVTDGETSGGGGEGGSTVFSWTRPVLMILLLPAEYGLKLGSQIFIKHMTETGLAAKEGTLHEGDLILKINGMTTENLSLLETKHLVEKSRGKLTMTVLRDDRKFLVSIPEVEDSGPDSEDDRRRGSSSELEVSTEPTSRASSSGASRPRRPVSDSDSDGSTSPPPAQAEPPYGQPIQVRTASDLHTVSFRKEGSVGLRLVGGNDVGIFVGGVQPNSPAYEEGMKEGDQIMQVNKVDFGHFTREEAANFLLNIKRGERVDICTQNKMDIYKKIIKSNLADNFYIRTHFDHEAEGPVGLSFTRGEVFRVVDTMHRGKMGNWLASRMGNDLHEMEKGTIPNQARAEALASIEQAQRASGERQVSGPRAEFWKLRGLRGNKKNEKNIRRSREDLLHLTIQGKFPAYERVLLREANFKRPIVILGPLNDVAMEKLAREMPDDYEVAGDGGSTVIKLDTVRRIAEKDKHPLLDITPTAVERLNYIQYHPMVLFLDPHSRKDVKAMRQRYSPDSNKSSRRLYTQALKLRKHCSHLFSARIDLQPGSNVWYDSLKDKIRHQQSKPVWVSEVKLESGGEQDLDALDQTQSDYLSAASDLEDTDGEVYTDNEELEEAFPGQSAAQVPRGSRVAGSALARSSEPAEDAESDAESEDADSRPLRGIPPLLLVPEPRSPREERYSPSHSAAEEEEEEEEEEEDFTHRSFTDSDFSAMDGPPDFIAPDPSARHSVAEPAYAEAPPDSPQHASLSAIEEKLQQVVMLFYRKMPVFIDCWSHDFISR</sequence>
<evidence type="ECO:0000313" key="15">
    <source>
        <dbReference type="Proteomes" id="UP000007635"/>
    </source>
</evidence>
<dbReference type="InterPro" id="IPR001452">
    <property type="entry name" value="SH3_domain"/>
</dbReference>
<dbReference type="InterPro" id="IPR008144">
    <property type="entry name" value="Guanylate_kin-like_dom"/>
</dbReference>
<dbReference type="GO" id="GO:0050891">
    <property type="term" value="P:multicellular organismal-level water homeostasis"/>
    <property type="evidence" value="ECO:0007669"/>
    <property type="project" value="Ensembl"/>
</dbReference>
<protein>
    <submittedName>
        <fullName evidence="14">Tight junction protein 3</fullName>
    </submittedName>
</protein>
<dbReference type="SUPFAM" id="SSF52540">
    <property type="entry name" value="P-loop containing nucleoside triphosphate hydrolases"/>
    <property type="match status" value="1"/>
</dbReference>
<feature type="compositionally biased region" description="Low complexity" evidence="11">
    <location>
        <begin position="168"/>
        <end position="179"/>
    </location>
</feature>
<feature type="compositionally biased region" description="Pro residues" evidence="11">
    <location>
        <begin position="150"/>
        <end position="166"/>
    </location>
</feature>
<dbReference type="InParanoid" id="G3PIQ7"/>
<evidence type="ECO:0000256" key="4">
    <source>
        <dbReference type="ARBA" id="ARBA00022427"/>
    </source>
</evidence>
<dbReference type="CDD" id="cd06729">
    <property type="entry name" value="PDZ3_ZO1-like_domain"/>
    <property type="match status" value="1"/>
</dbReference>
<dbReference type="PANTHER" id="PTHR13865:SF11">
    <property type="entry name" value="TIGHT JUNCTION PROTEIN ZO-3"/>
    <property type="match status" value="1"/>
</dbReference>
<evidence type="ECO:0000256" key="10">
    <source>
        <dbReference type="ARBA" id="ARBA00023136"/>
    </source>
</evidence>
<evidence type="ECO:0000259" key="13">
    <source>
        <dbReference type="PROSITE" id="PS50106"/>
    </source>
</evidence>
<keyword evidence="8" id="KW-0677">Repeat</keyword>
<dbReference type="GeneTree" id="ENSGT00940000160036"/>
<comment type="similarity">
    <text evidence="3">Belongs to the MAGUK family.</text>
</comment>
<keyword evidence="4" id="KW-0796">Tight junction</keyword>
<evidence type="ECO:0000256" key="5">
    <source>
        <dbReference type="ARBA" id="ARBA00022443"/>
    </source>
</evidence>
<dbReference type="SUPFAM" id="SSF50044">
    <property type="entry name" value="SH3-domain"/>
    <property type="match status" value="1"/>
</dbReference>
<feature type="domain" description="PDZ" evidence="13">
    <location>
        <begin position="46"/>
        <end position="133"/>
    </location>
</feature>